<reference evidence="2" key="1">
    <citation type="submission" date="2020-02" db="EMBL/GenBank/DDBJ databases">
        <authorList>
            <person name="Meier V. D."/>
        </authorList>
    </citation>
    <scope>NUCLEOTIDE SEQUENCE</scope>
    <source>
        <strain evidence="2">AVDCRST_MAG53</strain>
    </source>
</reference>
<accession>A0A6J4S7M8</accession>
<organism evidence="2">
    <name type="scientific">uncultured Solirubrobacteraceae bacterium</name>
    <dbReference type="NCBI Taxonomy" id="1162706"/>
    <lineage>
        <taxon>Bacteria</taxon>
        <taxon>Bacillati</taxon>
        <taxon>Actinomycetota</taxon>
        <taxon>Thermoleophilia</taxon>
        <taxon>Solirubrobacterales</taxon>
        <taxon>Solirubrobacteraceae</taxon>
        <taxon>environmental samples</taxon>
    </lineage>
</organism>
<evidence type="ECO:0000256" key="1">
    <source>
        <dbReference type="SAM" id="MobiDB-lite"/>
    </source>
</evidence>
<dbReference type="AlphaFoldDB" id="A0A6J4S7M8"/>
<dbReference type="EMBL" id="CADCVR010000039">
    <property type="protein sequence ID" value="CAA9488325.1"/>
    <property type="molecule type" value="Genomic_DNA"/>
</dbReference>
<feature type="non-terminal residue" evidence="2">
    <location>
        <position position="255"/>
    </location>
</feature>
<feature type="compositionally biased region" description="Basic and acidic residues" evidence="1">
    <location>
        <begin position="17"/>
        <end position="30"/>
    </location>
</feature>
<feature type="non-terminal residue" evidence="2">
    <location>
        <position position="1"/>
    </location>
</feature>
<feature type="region of interest" description="Disordered" evidence="1">
    <location>
        <begin position="233"/>
        <end position="255"/>
    </location>
</feature>
<gene>
    <name evidence="2" type="ORF">AVDCRST_MAG53-1139</name>
</gene>
<feature type="region of interest" description="Disordered" evidence="1">
    <location>
        <begin position="119"/>
        <end position="143"/>
    </location>
</feature>
<proteinExistence type="predicted"/>
<evidence type="ECO:0000313" key="2">
    <source>
        <dbReference type="EMBL" id="CAA9488325.1"/>
    </source>
</evidence>
<feature type="region of interest" description="Disordered" evidence="1">
    <location>
        <begin position="1"/>
        <end position="33"/>
    </location>
</feature>
<sequence length="255" mass="28517">ERGADPLRRAAAPRGQPLHEDQAPDRRRAAAGDLPLHLGVRRRARLAHRRARGHRLRRVHRARPHHDGLGDQRVLEQLLLDPPAEDATRDRRPALLSGVATGAAARVLLRRLRARDARRHADVQRRVGPRRHPDRAPARAPARAVPRRILLLPARGARRHPRRAVRRPLLRTAVRPAAAHLPRRRLLLRVAAATAVRDDHPAQPRLLHDRAGALRLPGLHRRERGAVVAVPRRGHRRAVRREPAAVPDGASPAGL</sequence>
<name>A0A6J4S7M8_9ACTN</name>
<protein>
    <submittedName>
        <fullName evidence="2">ABC-2 type transporter</fullName>
    </submittedName>
</protein>